<dbReference type="NCBIfam" id="TIGR04033">
    <property type="entry name" value="export_SdpB"/>
    <property type="match status" value="1"/>
</dbReference>
<gene>
    <name evidence="7" type="ORF">E1284_01405</name>
</gene>
<comment type="subcellular location">
    <subcellularLocation>
        <location evidence="1">Endomembrane system</location>
        <topology evidence="1">Multi-pass membrane protein</topology>
    </subcellularLocation>
</comment>
<feature type="domain" description="HTTM-like" evidence="6">
    <location>
        <begin position="14"/>
        <end position="287"/>
    </location>
</feature>
<evidence type="ECO:0000256" key="4">
    <source>
        <dbReference type="ARBA" id="ARBA00023136"/>
    </source>
</evidence>
<dbReference type="AlphaFoldDB" id="A0A4R4PEH2"/>
<evidence type="ECO:0000313" key="8">
    <source>
        <dbReference type="Proteomes" id="UP000295431"/>
    </source>
</evidence>
<keyword evidence="3 5" id="KW-1133">Transmembrane helix</keyword>
<evidence type="ECO:0000256" key="1">
    <source>
        <dbReference type="ARBA" id="ARBA00004127"/>
    </source>
</evidence>
<evidence type="ECO:0000256" key="2">
    <source>
        <dbReference type="ARBA" id="ARBA00022692"/>
    </source>
</evidence>
<accession>A0A4R4PEH2</accession>
<dbReference type="GO" id="GO:0012505">
    <property type="term" value="C:endomembrane system"/>
    <property type="evidence" value="ECO:0007669"/>
    <property type="project" value="UniProtKB-SubCell"/>
</dbReference>
<keyword evidence="8" id="KW-1185">Reference proteome</keyword>
<sequence>MLTRAGRFALAHSAAVPWTNVYGVARTSLALGLAATLIFSDTGSVFFPTVEIPQRILCSGAARAGLFCVAGAGHLELARWAGVAILLVTATGIWPRVTAVPFAWVAFSFAATSRIPDGGDQITELLSLMLIPVSLTDARRTHWDPPPAPESTASWARILAWSALFVIRLQIAGVYFQAAVSKLGVREWADGTALYYWINAPSYGASGWIRSAFEPFLWNPWFVALLTWGSLAAEFAIFLGLFLPQKKRRWLLLEGLLFHLGIAVVMGLVSFFFAVAAGLVLFLWPVDRPVRWPDRFRRPVRDRAFETGGTAGTTIEPAEVT</sequence>
<dbReference type="InterPro" id="IPR052964">
    <property type="entry name" value="Sporulation_signal_mat"/>
</dbReference>
<evidence type="ECO:0000256" key="3">
    <source>
        <dbReference type="ARBA" id="ARBA00022989"/>
    </source>
</evidence>
<reference evidence="7 8" key="1">
    <citation type="submission" date="2019-03" db="EMBL/GenBank/DDBJ databases">
        <title>Draft genome sequences of novel Actinobacteria.</title>
        <authorList>
            <person name="Sahin N."/>
            <person name="Ay H."/>
            <person name="Saygin H."/>
        </authorList>
    </citation>
    <scope>NUCLEOTIDE SEQUENCE [LARGE SCALE GENOMIC DNA]</scope>
    <source>
        <strain evidence="7 8">DSM 45347</strain>
    </source>
</reference>
<comment type="caution">
    <text evidence="7">The sequence shown here is derived from an EMBL/GenBank/DDBJ whole genome shotgun (WGS) entry which is preliminary data.</text>
</comment>
<keyword evidence="2 5" id="KW-0812">Transmembrane</keyword>
<dbReference type="EMBL" id="SMJW01000003">
    <property type="protein sequence ID" value="TDC20037.1"/>
    <property type="molecule type" value="Genomic_DNA"/>
</dbReference>
<feature type="transmembrane region" description="Helical" evidence="5">
    <location>
        <begin position="256"/>
        <end position="284"/>
    </location>
</feature>
<dbReference type="InterPro" id="IPR011020">
    <property type="entry name" value="HTTM-like"/>
</dbReference>
<dbReference type="InterPro" id="IPR023894">
    <property type="entry name" value="Sporulation_SdpB"/>
</dbReference>
<proteinExistence type="predicted"/>
<organism evidence="7 8">
    <name type="scientific">Actinomadura bangladeshensis</name>
    <dbReference type="NCBI Taxonomy" id="453573"/>
    <lineage>
        <taxon>Bacteria</taxon>
        <taxon>Bacillati</taxon>
        <taxon>Actinomycetota</taxon>
        <taxon>Actinomycetes</taxon>
        <taxon>Streptosporangiales</taxon>
        <taxon>Thermomonosporaceae</taxon>
        <taxon>Actinomadura</taxon>
    </lineage>
</organism>
<dbReference type="RefSeq" id="WP_131936153.1">
    <property type="nucleotide sequence ID" value="NZ_BAAAMX010000001.1"/>
</dbReference>
<evidence type="ECO:0000259" key="6">
    <source>
        <dbReference type="SMART" id="SM00752"/>
    </source>
</evidence>
<dbReference type="OrthoDB" id="128729at2"/>
<dbReference type="SMART" id="SM00752">
    <property type="entry name" value="HTTM"/>
    <property type="match status" value="1"/>
</dbReference>
<feature type="transmembrane region" description="Helical" evidence="5">
    <location>
        <begin position="221"/>
        <end position="244"/>
    </location>
</feature>
<dbReference type="PANTHER" id="PTHR39535:SF2">
    <property type="entry name" value="HTTM DOMAIN-CONTAINING PROTEIN"/>
    <property type="match status" value="1"/>
</dbReference>
<evidence type="ECO:0000313" key="7">
    <source>
        <dbReference type="EMBL" id="TDC20037.1"/>
    </source>
</evidence>
<protein>
    <recommendedName>
        <fullName evidence="6">HTTM-like domain-containing protein</fullName>
    </recommendedName>
</protein>
<feature type="transmembrane region" description="Helical" evidence="5">
    <location>
        <begin position="158"/>
        <end position="178"/>
    </location>
</feature>
<keyword evidence="4 5" id="KW-0472">Membrane</keyword>
<name>A0A4R4PEH2_9ACTN</name>
<dbReference type="PANTHER" id="PTHR39535">
    <property type="entry name" value="SPORULATION-DELAYING PROTEIN SDPB"/>
    <property type="match status" value="1"/>
</dbReference>
<dbReference type="Proteomes" id="UP000295431">
    <property type="component" value="Unassembled WGS sequence"/>
</dbReference>
<evidence type="ECO:0000256" key="5">
    <source>
        <dbReference type="SAM" id="Phobius"/>
    </source>
</evidence>